<dbReference type="RefSeq" id="WP_146305210.1">
    <property type="nucleotide sequence ID" value="NZ_VOHS01000008.1"/>
</dbReference>
<proteinExistence type="predicted"/>
<gene>
    <name evidence="1" type="ORF">FEF09_11325</name>
</gene>
<organism evidence="1 2">
    <name type="scientific">Chitinophaga pinensis</name>
    <dbReference type="NCBI Taxonomy" id="79329"/>
    <lineage>
        <taxon>Bacteria</taxon>
        <taxon>Pseudomonadati</taxon>
        <taxon>Bacteroidota</taxon>
        <taxon>Chitinophagia</taxon>
        <taxon>Chitinophagales</taxon>
        <taxon>Chitinophagaceae</taxon>
        <taxon>Chitinophaga</taxon>
    </lineage>
</organism>
<dbReference type="Proteomes" id="UP000318815">
    <property type="component" value="Unassembled WGS sequence"/>
</dbReference>
<sequence>MKILHINTFLTGGAAVAALKLHRDISNAGIESKLLCLHGNTDDAASIYKAEKKSPAKTIHYTWCKLQYKMIMATPIRKPNHEAFSFPYSMYDLAAEQLVQEADIINLHWVSGFVDIPSFFKAIKKPIVWTLHDMNPFSGAFHYEDDELFNTSAMLGNINRQIRQIKENTYAQTDNLNIVTPSKWMMDESSASRMFSRYPHTIFRFPWIRVYLL</sequence>
<dbReference type="EMBL" id="VOHS01000008">
    <property type="protein sequence ID" value="TWW00625.1"/>
    <property type="molecule type" value="Genomic_DNA"/>
</dbReference>
<dbReference type="SUPFAM" id="SSF53756">
    <property type="entry name" value="UDP-Glycosyltransferase/glycogen phosphorylase"/>
    <property type="match status" value="1"/>
</dbReference>
<reference evidence="1 2" key="1">
    <citation type="submission" date="2019-08" db="EMBL/GenBank/DDBJ databases">
        <title>Whole genome sequencing of chitin degrading bacteria Chitinophaga pinensis YS16.</title>
        <authorList>
            <person name="Singh R.P."/>
            <person name="Manchanda G."/>
            <person name="Maurya I.K."/>
            <person name="Joshi N.K."/>
            <person name="Srivastava A.K."/>
        </authorList>
    </citation>
    <scope>NUCLEOTIDE SEQUENCE [LARGE SCALE GENOMIC DNA]</scope>
    <source>
        <strain evidence="1 2">YS-16</strain>
    </source>
</reference>
<accession>A0A5C6LT38</accession>
<name>A0A5C6LT38_9BACT</name>
<evidence type="ECO:0008006" key="3">
    <source>
        <dbReference type="Google" id="ProtNLM"/>
    </source>
</evidence>
<evidence type="ECO:0000313" key="2">
    <source>
        <dbReference type="Proteomes" id="UP000318815"/>
    </source>
</evidence>
<evidence type="ECO:0000313" key="1">
    <source>
        <dbReference type="EMBL" id="TWW00625.1"/>
    </source>
</evidence>
<dbReference type="OrthoDB" id="9768685at2"/>
<dbReference type="Gene3D" id="3.40.50.2000">
    <property type="entry name" value="Glycogen Phosphorylase B"/>
    <property type="match status" value="1"/>
</dbReference>
<comment type="caution">
    <text evidence="1">The sequence shown here is derived from an EMBL/GenBank/DDBJ whole genome shotgun (WGS) entry which is preliminary data.</text>
</comment>
<protein>
    <recommendedName>
        <fullName evidence="3">Glycosyltransferase subfamily 4-like N-terminal domain-containing protein</fullName>
    </recommendedName>
</protein>
<keyword evidence="2" id="KW-1185">Reference proteome</keyword>
<dbReference type="AlphaFoldDB" id="A0A5C6LT38"/>